<dbReference type="AlphaFoldDB" id="A0AA88JH05"/>
<comment type="caution">
    <text evidence="1">The sequence shown here is derived from an EMBL/GenBank/DDBJ whole genome shotgun (WGS) entry which is preliminary data.</text>
</comment>
<evidence type="ECO:0000313" key="1">
    <source>
        <dbReference type="EMBL" id="GMN71946.1"/>
    </source>
</evidence>
<dbReference type="Proteomes" id="UP001187192">
    <property type="component" value="Unassembled WGS sequence"/>
</dbReference>
<organism evidence="1 2">
    <name type="scientific">Ficus carica</name>
    <name type="common">Common fig</name>
    <dbReference type="NCBI Taxonomy" id="3494"/>
    <lineage>
        <taxon>Eukaryota</taxon>
        <taxon>Viridiplantae</taxon>
        <taxon>Streptophyta</taxon>
        <taxon>Embryophyta</taxon>
        <taxon>Tracheophyta</taxon>
        <taxon>Spermatophyta</taxon>
        <taxon>Magnoliopsida</taxon>
        <taxon>eudicotyledons</taxon>
        <taxon>Gunneridae</taxon>
        <taxon>Pentapetalae</taxon>
        <taxon>rosids</taxon>
        <taxon>fabids</taxon>
        <taxon>Rosales</taxon>
        <taxon>Moraceae</taxon>
        <taxon>Ficeae</taxon>
        <taxon>Ficus</taxon>
    </lineage>
</organism>
<protein>
    <submittedName>
        <fullName evidence="1">Uncharacterized protein</fullName>
    </submittedName>
</protein>
<evidence type="ECO:0000313" key="2">
    <source>
        <dbReference type="Proteomes" id="UP001187192"/>
    </source>
</evidence>
<accession>A0AA88JH05</accession>
<feature type="non-terminal residue" evidence="1">
    <location>
        <position position="1"/>
    </location>
</feature>
<gene>
    <name evidence="1" type="ORF">TIFTF001_055983</name>
</gene>
<dbReference type="EMBL" id="BTGU01019233">
    <property type="protein sequence ID" value="GMN71946.1"/>
    <property type="molecule type" value="Genomic_DNA"/>
</dbReference>
<sequence length="62" mass="6619">MSMGNGGGLERAGYRCDEVLGGERIFGISRLSKVRTWKGASNSTGGLGWRACRVAMTGLNLR</sequence>
<name>A0AA88JH05_FICCA</name>
<reference evidence="1" key="1">
    <citation type="submission" date="2023-07" db="EMBL/GenBank/DDBJ databases">
        <title>draft genome sequence of fig (Ficus carica).</title>
        <authorList>
            <person name="Takahashi T."/>
            <person name="Nishimura K."/>
        </authorList>
    </citation>
    <scope>NUCLEOTIDE SEQUENCE</scope>
</reference>
<proteinExistence type="predicted"/>
<keyword evidence="2" id="KW-1185">Reference proteome</keyword>